<dbReference type="SMART" id="SM01114">
    <property type="entry name" value="CXC"/>
    <property type="match status" value="1"/>
</dbReference>
<keyword evidence="1" id="KW-0479">Metal-binding</keyword>
<dbReference type="PROSITE" id="PS01358">
    <property type="entry name" value="ZF_RANBP2_1"/>
    <property type="match status" value="1"/>
</dbReference>
<evidence type="ECO:0000313" key="6">
    <source>
        <dbReference type="EMBL" id="KAK7055959.1"/>
    </source>
</evidence>
<dbReference type="GO" id="GO:0008270">
    <property type="term" value="F:zinc ion binding"/>
    <property type="evidence" value="ECO:0007669"/>
    <property type="project" value="UniProtKB-KW"/>
</dbReference>
<feature type="region of interest" description="Disordered" evidence="4">
    <location>
        <begin position="1"/>
        <end position="35"/>
    </location>
</feature>
<sequence>MFDDYDSGSDEFDQFDEFDDEGVSSAYRPGKEGSNVIYEAEAERNEEREPDATCNCKSASACKTARCGCYKSGFVCKSDCACTKAGTCNNKMDDLSYIFGPDSADRPTRLTACLISKLMRENSKEADGARLWWESNAIGDKIWDDGRRRAVSEDYLWASKDDAAKGVNYASLSADEQLALKRRSLKHWFDDSSYYFYSFCRGSLEQMDCTWHCTVCNECNDWREWHCKLCNKCTYGQSFPCTNCSRKGIRAFHASEEEMTMMATL</sequence>
<evidence type="ECO:0000313" key="7">
    <source>
        <dbReference type="Proteomes" id="UP001362999"/>
    </source>
</evidence>
<name>A0AAW0DYM2_9AGAR</name>
<keyword evidence="2" id="KW-0863">Zinc-finger</keyword>
<dbReference type="InterPro" id="IPR033467">
    <property type="entry name" value="Tesmin/TSO1-like_CXC"/>
</dbReference>
<proteinExistence type="predicted"/>
<evidence type="ECO:0000256" key="1">
    <source>
        <dbReference type="ARBA" id="ARBA00022723"/>
    </source>
</evidence>
<dbReference type="Proteomes" id="UP001362999">
    <property type="component" value="Unassembled WGS sequence"/>
</dbReference>
<organism evidence="6 7">
    <name type="scientific">Favolaschia claudopus</name>
    <dbReference type="NCBI Taxonomy" id="2862362"/>
    <lineage>
        <taxon>Eukaryota</taxon>
        <taxon>Fungi</taxon>
        <taxon>Dikarya</taxon>
        <taxon>Basidiomycota</taxon>
        <taxon>Agaricomycotina</taxon>
        <taxon>Agaricomycetes</taxon>
        <taxon>Agaricomycetidae</taxon>
        <taxon>Agaricales</taxon>
        <taxon>Marasmiineae</taxon>
        <taxon>Mycenaceae</taxon>
        <taxon>Favolaschia</taxon>
    </lineage>
</organism>
<evidence type="ECO:0000256" key="4">
    <source>
        <dbReference type="SAM" id="MobiDB-lite"/>
    </source>
</evidence>
<evidence type="ECO:0000256" key="2">
    <source>
        <dbReference type="ARBA" id="ARBA00022771"/>
    </source>
</evidence>
<comment type="caution">
    <text evidence="6">The sequence shown here is derived from an EMBL/GenBank/DDBJ whole genome shotgun (WGS) entry which is preliminary data.</text>
</comment>
<evidence type="ECO:0000256" key="3">
    <source>
        <dbReference type="ARBA" id="ARBA00022833"/>
    </source>
</evidence>
<accession>A0AAW0DYM2</accession>
<evidence type="ECO:0000259" key="5">
    <source>
        <dbReference type="PROSITE" id="PS01358"/>
    </source>
</evidence>
<dbReference type="EMBL" id="JAWWNJ010000005">
    <property type="protein sequence ID" value="KAK7055959.1"/>
    <property type="molecule type" value="Genomic_DNA"/>
</dbReference>
<feature type="domain" description="RanBP2-type" evidence="5">
    <location>
        <begin position="211"/>
        <end position="230"/>
    </location>
</feature>
<keyword evidence="3" id="KW-0862">Zinc</keyword>
<feature type="compositionally biased region" description="Acidic residues" evidence="4">
    <location>
        <begin position="1"/>
        <end position="22"/>
    </location>
</feature>
<dbReference type="AlphaFoldDB" id="A0AAW0DYM2"/>
<gene>
    <name evidence="6" type="ORF">R3P38DRAFT_2849843</name>
</gene>
<reference evidence="6 7" key="1">
    <citation type="journal article" date="2024" name="J Genomics">
        <title>Draft genome sequencing and assembly of Favolaschia claudopus CIRM-BRFM 2984 isolated from oak limbs.</title>
        <authorList>
            <person name="Navarro D."/>
            <person name="Drula E."/>
            <person name="Chaduli D."/>
            <person name="Cazenave R."/>
            <person name="Ahrendt S."/>
            <person name="Wang J."/>
            <person name="Lipzen A."/>
            <person name="Daum C."/>
            <person name="Barry K."/>
            <person name="Grigoriev I.V."/>
            <person name="Favel A."/>
            <person name="Rosso M.N."/>
            <person name="Martin F."/>
        </authorList>
    </citation>
    <scope>NUCLEOTIDE SEQUENCE [LARGE SCALE GENOMIC DNA]</scope>
    <source>
        <strain evidence="6 7">CIRM-BRFM 2984</strain>
    </source>
</reference>
<keyword evidence="7" id="KW-1185">Reference proteome</keyword>
<dbReference type="InterPro" id="IPR001876">
    <property type="entry name" value="Znf_RanBP2"/>
</dbReference>
<protein>
    <recommendedName>
        <fullName evidence="5">RanBP2-type domain-containing protein</fullName>
    </recommendedName>
</protein>